<keyword evidence="2" id="KW-0472">Membrane</keyword>
<accession>A0A644T7V8</accession>
<evidence type="ECO:0000256" key="2">
    <source>
        <dbReference type="SAM" id="Phobius"/>
    </source>
</evidence>
<protein>
    <recommendedName>
        <fullName evidence="3">HTH tetR-type domain-containing protein</fullName>
    </recommendedName>
</protein>
<keyword evidence="1" id="KW-0238">DNA-binding</keyword>
<dbReference type="PROSITE" id="PS50977">
    <property type="entry name" value="HTH_TETR_2"/>
    <property type="match status" value="1"/>
</dbReference>
<comment type="caution">
    <text evidence="4">The sequence shown here is derived from an EMBL/GenBank/DDBJ whole genome shotgun (WGS) entry which is preliminary data.</text>
</comment>
<reference evidence="4" key="1">
    <citation type="submission" date="2019-08" db="EMBL/GenBank/DDBJ databases">
        <authorList>
            <person name="Kucharzyk K."/>
            <person name="Murdoch R.W."/>
            <person name="Higgins S."/>
            <person name="Loffler F."/>
        </authorList>
    </citation>
    <scope>NUCLEOTIDE SEQUENCE</scope>
</reference>
<evidence type="ECO:0000256" key="1">
    <source>
        <dbReference type="ARBA" id="ARBA00023125"/>
    </source>
</evidence>
<proteinExistence type="predicted"/>
<gene>
    <name evidence="4" type="ORF">SDC9_08469</name>
</gene>
<keyword evidence="2" id="KW-0812">Transmembrane</keyword>
<dbReference type="Gene3D" id="1.10.10.60">
    <property type="entry name" value="Homeodomain-like"/>
    <property type="match status" value="1"/>
</dbReference>
<dbReference type="InterPro" id="IPR050624">
    <property type="entry name" value="HTH-type_Tx_Regulator"/>
</dbReference>
<dbReference type="GO" id="GO:0003677">
    <property type="term" value="F:DNA binding"/>
    <property type="evidence" value="ECO:0007669"/>
    <property type="project" value="UniProtKB-KW"/>
</dbReference>
<sequence>MKVKDRIAETTFTLSLKYGFDNVSLKQIETEANATTGAIYYHFKDKNAILAYIIEKYLSNEIENFQKIIENYEAPIIEKLRFIFYYHTGLDISNKSKDLNILNNSEAIDLLDITNTNYKEYYLFLMGSYHEHPELRTLHHEMNHEFFKFYNELVEKSMKKNEIRTDLSAYDMALHIYTVMMGFITISIISSDFTNEEMIEKDLAAIWEYIKPQ</sequence>
<dbReference type="PANTHER" id="PTHR43479">
    <property type="entry name" value="ACREF/ENVCD OPERON REPRESSOR-RELATED"/>
    <property type="match status" value="1"/>
</dbReference>
<evidence type="ECO:0000313" key="4">
    <source>
        <dbReference type="EMBL" id="MPL62849.1"/>
    </source>
</evidence>
<dbReference type="Pfam" id="PF00440">
    <property type="entry name" value="TetR_N"/>
    <property type="match status" value="1"/>
</dbReference>
<keyword evidence="2" id="KW-1133">Transmembrane helix</keyword>
<dbReference type="SUPFAM" id="SSF48498">
    <property type="entry name" value="Tetracyclin repressor-like, C-terminal domain"/>
    <property type="match status" value="1"/>
</dbReference>
<dbReference type="InterPro" id="IPR036271">
    <property type="entry name" value="Tet_transcr_reg_TetR-rel_C_sf"/>
</dbReference>
<dbReference type="AlphaFoldDB" id="A0A644T7V8"/>
<feature type="transmembrane region" description="Helical" evidence="2">
    <location>
        <begin position="167"/>
        <end position="189"/>
    </location>
</feature>
<dbReference type="InterPro" id="IPR001647">
    <property type="entry name" value="HTH_TetR"/>
</dbReference>
<organism evidence="4">
    <name type="scientific">bioreactor metagenome</name>
    <dbReference type="NCBI Taxonomy" id="1076179"/>
    <lineage>
        <taxon>unclassified sequences</taxon>
        <taxon>metagenomes</taxon>
        <taxon>ecological metagenomes</taxon>
    </lineage>
</organism>
<dbReference type="InterPro" id="IPR009057">
    <property type="entry name" value="Homeodomain-like_sf"/>
</dbReference>
<evidence type="ECO:0000259" key="3">
    <source>
        <dbReference type="PROSITE" id="PS50977"/>
    </source>
</evidence>
<dbReference type="Gene3D" id="1.10.357.10">
    <property type="entry name" value="Tetracycline Repressor, domain 2"/>
    <property type="match status" value="1"/>
</dbReference>
<dbReference type="SUPFAM" id="SSF46689">
    <property type="entry name" value="Homeodomain-like"/>
    <property type="match status" value="1"/>
</dbReference>
<name>A0A644T7V8_9ZZZZ</name>
<dbReference type="EMBL" id="VSSQ01000019">
    <property type="protein sequence ID" value="MPL62849.1"/>
    <property type="molecule type" value="Genomic_DNA"/>
</dbReference>
<feature type="domain" description="HTH tetR-type" evidence="3">
    <location>
        <begin position="1"/>
        <end position="61"/>
    </location>
</feature>
<dbReference type="PANTHER" id="PTHR43479:SF11">
    <property type="entry name" value="ACREF_ENVCD OPERON REPRESSOR-RELATED"/>
    <property type="match status" value="1"/>
</dbReference>
<dbReference type="InterPro" id="IPR023772">
    <property type="entry name" value="DNA-bd_HTH_TetR-type_CS"/>
</dbReference>
<dbReference type="PROSITE" id="PS01081">
    <property type="entry name" value="HTH_TETR_1"/>
    <property type="match status" value="1"/>
</dbReference>